<proteinExistence type="predicted"/>
<keyword evidence="2" id="KW-1185">Reference proteome</keyword>
<name>A0ABY4R940_9GAMM</name>
<evidence type="ECO:0000313" key="2">
    <source>
        <dbReference type="Proteomes" id="UP001056635"/>
    </source>
</evidence>
<reference evidence="1" key="1">
    <citation type="submission" date="2021-09" db="EMBL/GenBank/DDBJ databases">
        <title>First case of bloodstream infection caused by Mixta hanseatica sp. nov., a member of the Erwiniaceae family.</title>
        <authorList>
            <person name="Both A."/>
            <person name="Huang J."/>
            <person name="Wenzel P."/>
            <person name="Aepfelbacher M."/>
            <person name="Rohde H."/>
            <person name="Christner M."/>
            <person name="Hentschke M."/>
        </authorList>
    </citation>
    <scope>NUCLEOTIDE SEQUENCE</scope>
    <source>
        <strain evidence="1">X22927</strain>
    </source>
</reference>
<evidence type="ECO:0000313" key="1">
    <source>
        <dbReference type="EMBL" id="UQY44901.1"/>
    </source>
</evidence>
<dbReference type="Proteomes" id="UP001056635">
    <property type="component" value="Chromosome"/>
</dbReference>
<protein>
    <submittedName>
        <fullName evidence="1">Uncharacterized protein</fullName>
    </submittedName>
</protein>
<gene>
    <name evidence="1" type="ORF">K6958_04205</name>
</gene>
<sequence>MENGKHVYVAATGRSNAAKAAGSGTLLFWCKVRTSFDNKIYVLERAKGDVWATGIDDIVIGATSFFLPITTWFTPSLEVEAGYFYDSGHTGTVPPMPPGMKRLINLTPFQR</sequence>
<organism evidence="1 2">
    <name type="scientific">Mixta hanseatica</name>
    <dbReference type="NCBI Taxonomy" id="2872648"/>
    <lineage>
        <taxon>Bacteria</taxon>
        <taxon>Pseudomonadati</taxon>
        <taxon>Pseudomonadota</taxon>
        <taxon>Gammaproteobacteria</taxon>
        <taxon>Enterobacterales</taxon>
        <taxon>Erwiniaceae</taxon>
        <taxon>Mixta</taxon>
    </lineage>
</organism>
<dbReference type="EMBL" id="CP082904">
    <property type="protein sequence ID" value="UQY44901.1"/>
    <property type="molecule type" value="Genomic_DNA"/>
</dbReference>
<dbReference type="RefSeq" id="WP_249893491.1">
    <property type="nucleotide sequence ID" value="NZ_CP082904.1"/>
</dbReference>
<accession>A0ABY4R940</accession>